<reference evidence="3" key="1">
    <citation type="journal article" date="2021" name="mSystems">
        <title>Bacteria and Archaea Synergistically Convert Glycine Betaine to Biogenic Methane in the Formosa Cold Seep of the South China Sea.</title>
        <authorList>
            <person name="Li L."/>
            <person name="Zhang W."/>
            <person name="Zhang S."/>
            <person name="Song L."/>
            <person name="Sun Q."/>
            <person name="Zhang H."/>
            <person name="Xiang H."/>
            <person name="Dong X."/>
        </authorList>
    </citation>
    <scope>NUCLEOTIDE SEQUENCE</scope>
    <source>
        <strain evidence="3">LLY</strain>
    </source>
</reference>
<evidence type="ECO:0000256" key="2">
    <source>
        <dbReference type="SAM" id="Phobius"/>
    </source>
</evidence>
<reference evidence="3" key="2">
    <citation type="submission" date="2021-04" db="EMBL/GenBank/DDBJ databases">
        <authorList>
            <person name="Dong X."/>
        </authorList>
    </citation>
    <scope>NUCLEOTIDE SEQUENCE</scope>
    <source>
        <strain evidence="3">LLY</strain>
    </source>
</reference>
<dbReference type="InterPro" id="IPR055925">
    <property type="entry name" value="DUF7502"/>
</dbReference>
<keyword evidence="4" id="KW-1185">Reference proteome</keyword>
<evidence type="ECO:0000313" key="3">
    <source>
        <dbReference type="EMBL" id="MCM1985913.1"/>
    </source>
</evidence>
<dbReference type="RefSeq" id="WP_250867286.1">
    <property type="nucleotide sequence ID" value="NZ_JAGSOI010000006.1"/>
</dbReference>
<evidence type="ECO:0000313" key="4">
    <source>
        <dbReference type="Proteomes" id="UP001056766"/>
    </source>
</evidence>
<dbReference type="AlphaFoldDB" id="A0A9E4ZEX5"/>
<feature type="region of interest" description="Disordered" evidence="1">
    <location>
        <begin position="273"/>
        <end position="298"/>
    </location>
</feature>
<keyword evidence="2" id="KW-0472">Membrane</keyword>
<feature type="transmembrane region" description="Helical" evidence="2">
    <location>
        <begin position="20"/>
        <end position="40"/>
    </location>
</feature>
<dbReference type="Pfam" id="PF24334">
    <property type="entry name" value="DUF7502"/>
    <property type="match status" value="1"/>
</dbReference>
<name>A0A9E4ZEX5_9EURY</name>
<evidence type="ECO:0000256" key="1">
    <source>
        <dbReference type="SAM" id="MobiDB-lite"/>
    </source>
</evidence>
<keyword evidence="2" id="KW-1133">Transmembrane helix</keyword>
<gene>
    <name evidence="3" type="ORF">KDK67_02615</name>
</gene>
<comment type="caution">
    <text evidence="3">The sequence shown here is derived from an EMBL/GenBank/DDBJ whole genome shotgun (WGS) entry which is preliminary data.</text>
</comment>
<accession>A0A9E4ZEX5</accession>
<dbReference type="EMBL" id="JAGSOI010000006">
    <property type="protein sequence ID" value="MCM1985913.1"/>
    <property type="molecule type" value="Genomic_DNA"/>
</dbReference>
<keyword evidence="2" id="KW-0812">Transmembrane</keyword>
<feature type="transmembrane region" description="Helical" evidence="2">
    <location>
        <begin position="60"/>
        <end position="91"/>
    </location>
</feature>
<dbReference type="Proteomes" id="UP001056766">
    <property type="component" value="Unassembled WGS sequence"/>
</dbReference>
<sequence length="333" mass="37514">MDIDNFVEKQEATVNKYQRIYKILDFSAIVFTFFSIMWILNIDKWIFTLRTFELYESESYNFVLITVSIGTIAIMLLSVIFASIITVLLHIKDEKVNIIRLLEIKYPELNEKLRTASDNKNNDNIIVNDLRETVIEATSKIGNFTLESRKKSKDATNSSLNAVKVNKSNKNKKSLNSQYSKFLSKKKFTINVVLLIITFSTFSFVTATDVRSDITPEEINNFIEKIPFIPSAENGTSPDEQFPLEGDAGENSEDLVGETAIIVVGGEEVDLSLPPGAGTGFTDSGDEDSLPPEFESSSAYEVGRISSPAYYEQLPEGYESIIKEYFEQMASNR</sequence>
<feature type="transmembrane region" description="Helical" evidence="2">
    <location>
        <begin position="188"/>
        <end position="207"/>
    </location>
</feature>
<organism evidence="3 4">
    <name type="scientific">Methanococcoides seepicolus</name>
    <dbReference type="NCBI Taxonomy" id="2828780"/>
    <lineage>
        <taxon>Archaea</taxon>
        <taxon>Methanobacteriati</taxon>
        <taxon>Methanobacteriota</taxon>
        <taxon>Stenosarchaea group</taxon>
        <taxon>Methanomicrobia</taxon>
        <taxon>Methanosarcinales</taxon>
        <taxon>Methanosarcinaceae</taxon>
        <taxon>Methanococcoides</taxon>
    </lineage>
</organism>
<protein>
    <submittedName>
        <fullName evidence="3">Uncharacterized protein</fullName>
    </submittedName>
</protein>
<proteinExistence type="predicted"/>